<gene>
    <name evidence="5" type="ORF">MC7420_476</name>
</gene>
<dbReference type="Proteomes" id="UP000003835">
    <property type="component" value="Unassembled WGS sequence"/>
</dbReference>
<proteinExistence type="inferred from homology"/>
<dbReference type="EMBL" id="DS989844">
    <property type="protein sequence ID" value="EDX77339.1"/>
    <property type="molecule type" value="Genomic_DNA"/>
</dbReference>
<dbReference type="SUPFAM" id="SSF51735">
    <property type="entry name" value="NAD(P)-binding Rossmann-fold domains"/>
    <property type="match status" value="1"/>
</dbReference>
<reference evidence="5 6" key="1">
    <citation type="submission" date="2008-07" db="EMBL/GenBank/DDBJ databases">
        <authorList>
            <person name="Tandeau de Marsac N."/>
            <person name="Ferriera S."/>
            <person name="Johnson J."/>
            <person name="Kravitz S."/>
            <person name="Beeson K."/>
            <person name="Sutton G."/>
            <person name="Rogers Y.-H."/>
            <person name="Friedman R."/>
            <person name="Frazier M."/>
            <person name="Venter J.C."/>
        </authorList>
    </citation>
    <scope>NUCLEOTIDE SEQUENCE [LARGE SCALE GENOMIC DNA]</scope>
    <source>
        <strain evidence="5 6">PCC 7420</strain>
    </source>
</reference>
<dbReference type="PANTHER" id="PTHR43490:SF99">
    <property type="entry name" value="SHORT-CHAIN DEHYDROGENASE_REDUCTASE"/>
    <property type="match status" value="1"/>
</dbReference>
<dbReference type="PRINTS" id="PR00080">
    <property type="entry name" value="SDRFAMILY"/>
</dbReference>
<protein>
    <submittedName>
        <fullName evidence="5">Oxidoreductase, short chain dehydrogenase/reductase family</fullName>
    </submittedName>
</protein>
<accession>B4VLF5</accession>
<sequence>MKPPDSRLLKTSQYKDMEDHTRKIALVTGANKGLGFEISKQLAQKGIRVILGARDAHKGREACKKLKQEGLDVDFCLLDVNSHESIDKAVRWLKQELGELHILVNNAGVLLDRKTSVLDVDFDTFSQTLQTNLYGAFLMCQACIPLMKESNYGRIVNMSSTLGSFAEMSDPSSPYYDILTPTYRLSKTALNAVTALFAKELRGTNILINSACPGWVKTDMGSEAAPLNIEQGADTPVWLATLPDDGPTGGFFNRRQPMAW</sequence>
<dbReference type="InterPro" id="IPR036291">
    <property type="entry name" value="NAD(P)-bd_dom_sf"/>
</dbReference>
<dbReference type="CDD" id="cd05324">
    <property type="entry name" value="carb_red_PTCR-like_SDR_c"/>
    <property type="match status" value="1"/>
</dbReference>
<dbReference type="PANTHER" id="PTHR43490">
    <property type="entry name" value="(+)-NEOMENTHOL DEHYDROGENASE"/>
    <property type="match status" value="1"/>
</dbReference>
<keyword evidence="3" id="KW-0560">Oxidoreductase</keyword>
<dbReference type="GO" id="GO:0016020">
    <property type="term" value="C:membrane"/>
    <property type="evidence" value="ECO:0007669"/>
    <property type="project" value="TreeGrafter"/>
</dbReference>
<evidence type="ECO:0000256" key="4">
    <source>
        <dbReference type="RuleBase" id="RU000363"/>
    </source>
</evidence>
<evidence type="ECO:0000313" key="6">
    <source>
        <dbReference type="Proteomes" id="UP000003835"/>
    </source>
</evidence>
<dbReference type="STRING" id="118168.MC7420_476"/>
<dbReference type="HOGENOM" id="CLU_010194_9_0_3"/>
<dbReference type="PRINTS" id="PR00081">
    <property type="entry name" value="GDHRDH"/>
</dbReference>
<dbReference type="eggNOG" id="COG1028">
    <property type="taxonomic scope" value="Bacteria"/>
</dbReference>
<dbReference type="AlphaFoldDB" id="B4VLF5"/>
<evidence type="ECO:0000256" key="1">
    <source>
        <dbReference type="ARBA" id="ARBA00006484"/>
    </source>
</evidence>
<dbReference type="GO" id="GO:0016616">
    <property type="term" value="F:oxidoreductase activity, acting on the CH-OH group of donors, NAD or NADP as acceptor"/>
    <property type="evidence" value="ECO:0007669"/>
    <property type="project" value="InterPro"/>
</dbReference>
<keyword evidence="2" id="KW-0521">NADP</keyword>
<evidence type="ECO:0000256" key="2">
    <source>
        <dbReference type="ARBA" id="ARBA00022857"/>
    </source>
</evidence>
<evidence type="ECO:0000313" key="5">
    <source>
        <dbReference type="EMBL" id="EDX77339.1"/>
    </source>
</evidence>
<organism evidence="5 6">
    <name type="scientific">Coleofasciculus chthonoplastes PCC 7420</name>
    <dbReference type="NCBI Taxonomy" id="118168"/>
    <lineage>
        <taxon>Bacteria</taxon>
        <taxon>Bacillati</taxon>
        <taxon>Cyanobacteriota</taxon>
        <taxon>Cyanophyceae</taxon>
        <taxon>Coleofasciculales</taxon>
        <taxon>Coleofasciculaceae</taxon>
        <taxon>Coleofasciculus</taxon>
    </lineage>
</organism>
<dbReference type="Pfam" id="PF00106">
    <property type="entry name" value="adh_short"/>
    <property type="match status" value="1"/>
</dbReference>
<keyword evidence="6" id="KW-1185">Reference proteome</keyword>
<dbReference type="InterPro" id="IPR045313">
    <property type="entry name" value="CBR1-like"/>
</dbReference>
<evidence type="ECO:0000256" key="3">
    <source>
        <dbReference type="ARBA" id="ARBA00023002"/>
    </source>
</evidence>
<name>B4VLF5_9CYAN</name>
<dbReference type="InterPro" id="IPR002347">
    <property type="entry name" value="SDR_fam"/>
</dbReference>
<comment type="similarity">
    <text evidence="1 4">Belongs to the short-chain dehydrogenases/reductases (SDR) family.</text>
</comment>
<dbReference type="Gene3D" id="3.40.50.720">
    <property type="entry name" value="NAD(P)-binding Rossmann-like Domain"/>
    <property type="match status" value="1"/>
</dbReference>